<evidence type="ECO:0000256" key="1">
    <source>
        <dbReference type="ARBA" id="ARBA00012513"/>
    </source>
</evidence>
<feature type="binding site" evidence="7">
    <location>
        <position position="72"/>
    </location>
    <ligand>
        <name>ATP</name>
        <dbReference type="ChEBI" id="CHEBI:30616"/>
    </ligand>
</feature>
<dbReference type="PROSITE" id="PS50011">
    <property type="entry name" value="PROTEIN_KINASE_DOM"/>
    <property type="match status" value="1"/>
</dbReference>
<dbReference type="InterPro" id="IPR000719">
    <property type="entry name" value="Prot_kinase_dom"/>
</dbReference>
<protein>
    <recommendedName>
        <fullName evidence="1">non-specific serine/threonine protein kinase</fullName>
        <ecNumber evidence="1">2.7.11.1</ecNumber>
    </recommendedName>
</protein>
<evidence type="ECO:0000256" key="9">
    <source>
        <dbReference type="SAM" id="Phobius"/>
    </source>
</evidence>
<feature type="domain" description="Protein kinase" evidence="10">
    <location>
        <begin position="43"/>
        <end position="306"/>
    </location>
</feature>
<evidence type="ECO:0000313" key="12">
    <source>
        <dbReference type="Proteomes" id="UP001500102"/>
    </source>
</evidence>
<evidence type="ECO:0000256" key="5">
    <source>
        <dbReference type="ARBA" id="ARBA00022777"/>
    </source>
</evidence>
<keyword evidence="9" id="KW-0812">Transmembrane</keyword>
<dbReference type="Gene3D" id="3.30.200.20">
    <property type="entry name" value="Phosphorylase Kinase, domain 1"/>
    <property type="match status" value="1"/>
</dbReference>
<evidence type="ECO:0000256" key="3">
    <source>
        <dbReference type="ARBA" id="ARBA00022679"/>
    </source>
</evidence>
<dbReference type="Proteomes" id="UP001500102">
    <property type="component" value="Unassembled WGS sequence"/>
</dbReference>
<dbReference type="SUPFAM" id="SSF56112">
    <property type="entry name" value="Protein kinase-like (PK-like)"/>
    <property type="match status" value="1"/>
</dbReference>
<feature type="region of interest" description="Disordered" evidence="8">
    <location>
        <begin position="312"/>
        <end position="373"/>
    </location>
</feature>
<keyword evidence="9" id="KW-0472">Membrane</keyword>
<reference evidence="12" key="1">
    <citation type="journal article" date="2019" name="Int. J. Syst. Evol. Microbiol.">
        <title>The Global Catalogue of Microorganisms (GCM) 10K type strain sequencing project: providing services to taxonomists for standard genome sequencing and annotation.</title>
        <authorList>
            <consortium name="The Broad Institute Genomics Platform"/>
            <consortium name="The Broad Institute Genome Sequencing Center for Infectious Disease"/>
            <person name="Wu L."/>
            <person name="Ma J."/>
        </authorList>
    </citation>
    <scope>NUCLEOTIDE SEQUENCE [LARGE SCALE GENOMIC DNA]</scope>
    <source>
        <strain evidence="12">JCM 15921</strain>
    </source>
</reference>
<evidence type="ECO:0000256" key="7">
    <source>
        <dbReference type="PROSITE-ProRule" id="PRU10141"/>
    </source>
</evidence>
<dbReference type="EC" id="2.7.11.1" evidence="1"/>
<dbReference type="Pfam" id="PF00069">
    <property type="entry name" value="Pkinase"/>
    <property type="match status" value="1"/>
</dbReference>
<organism evidence="11 12">
    <name type="scientific">Arthrobacter humicola</name>
    <dbReference type="NCBI Taxonomy" id="409291"/>
    <lineage>
        <taxon>Bacteria</taxon>
        <taxon>Bacillati</taxon>
        <taxon>Actinomycetota</taxon>
        <taxon>Actinomycetes</taxon>
        <taxon>Micrococcales</taxon>
        <taxon>Micrococcaceae</taxon>
        <taxon>Arthrobacter</taxon>
    </lineage>
</organism>
<evidence type="ECO:0000313" key="11">
    <source>
        <dbReference type="EMBL" id="GAA2133889.1"/>
    </source>
</evidence>
<feature type="compositionally biased region" description="Gly residues" evidence="8">
    <location>
        <begin position="338"/>
        <end position="348"/>
    </location>
</feature>
<proteinExistence type="predicted"/>
<dbReference type="CDD" id="cd14014">
    <property type="entry name" value="STKc_PknB_like"/>
    <property type="match status" value="1"/>
</dbReference>
<dbReference type="InterPro" id="IPR008271">
    <property type="entry name" value="Ser/Thr_kinase_AS"/>
</dbReference>
<dbReference type="InterPro" id="IPR017441">
    <property type="entry name" value="Protein_kinase_ATP_BS"/>
</dbReference>
<evidence type="ECO:0000256" key="8">
    <source>
        <dbReference type="SAM" id="MobiDB-lite"/>
    </source>
</evidence>
<evidence type="ECO:0000259" key="10">
    <source>
        <dbReference type="PROSITE" id="PS50011"/>
    </source>
</evidence>
<dbReference type="PROSITE" id="PS00107">
    <property type="entry name" value="PROTEIN_KINASE_ATP"/>
    <property type="match status" value="1"/>
</dbReference>
<feature type="compositionally biased region" description="Pro residues" evidence="8">
    <location>
        <begin position="324"/>
        <end position="337"/>
    </location>
</feature>
<dbReference type="PROSITE" id="PS00108">
    <property type="entry name" value="PROTEIN_KINASE_ST"/>
    <property type="match status" value="1"/>
</dbReference>
<dbReference type="Gene3D" id="1.10.510.10">
    <property type="entry name" value="Transferase(Phosphotransferase) domain 1"/>
    <property type="match status" value="1"/>
</dbReference>
<evidence type="ECO:0000256" key="6">
    <source>
        <dbReference type="ARBA" id="ARBA00022840"/>
    </source>
</evidence>
<gene>
    <name evidence="11" type="ORF">GCM10009825_17180</name>
</gene>
<sequence length="440" mass="46582">MTAADTRPRIILVERRRGAQGRYGDIVDSSPNSIMAEPLGGRYQLGDVIGRGGMASVYTAKDLNLGRDVALKLFAPQSADPDELRRQEAEIELLATLNHPSLVTLFDAGTDTRIPNEPRPFLTMELVDGQDLRTRIRHSPLPLDELAVVGAGIADALAYVHGLGIVHRDIKPANILLVPVRPGEPLRPKLTDFGIARIIDGTRLTATGTMVGTAAYLSPEQARGADLGPASDIYSLGLVLLECLKGQVEYPGSAVESAVARLHRAPAIPAEVPAEWARLIRAMTALDPLDRPSAAELEAALRYALVSPGSLPGPIKEDHTRVLPSPPARPARPPRPGAGPGTGTGALGTTGTRPLNLLDPAAVPPRPRRRPSLSRGTAWFRRAGLRTRVALVLAVVAVLAVGAVIAVALSTPAPVDVVPYPIVTGPLGDHLKDLQKSVEP</sequence>
<dbReference type="InterPro" id="IPR011009">
    <property type="entry name" value="Kinase-like_dom_sf"/>
</dbReference>
<keyword evidence="12" id="KW-1185">Reference proteome</keyword>
<feature type="transmembrane region" description="Helical" evidence="9">
    <location>
        <begin position="389"/>
        <end position="409"/>
    </location>
</feature>
<evidence type="ECO:0000256" key="2">
    <source>
        <dbReference type="ARBA" id="ARBA00022527"/>
    </source>
</evidence>
<keyword evidence="5" id="KW-0418">Kinase</keyword>
<keyword evidence="9" id="KW-1133">Transmembrane helix</keyword>
<comment type="caution">
    <text evidence="11">The sequence shown here is derived from an EMBL/GenBank/DDBJ whole genome shotgun (WGS) entry which is preliminary data.</text>
</comment>
<accession>A0ABP5KNN7</accession>
<dbReference type="PANTHER" id="PTHR43289:SF6">
    <property type="entry name" value="SERINE_THREONINE-PROTEIN KINASE NEKL-3"/>
    <property type="match status" value="1"/>
</dbReference>
<keyword evidence="4 7" id="KW-0547">Nucleotide-binding</keyword>
<dbReference type="PANTHER" id="PTHR43289">
    <property type="entry name" value="MITOGEN-ACTIVATED PROTEIN KINASE KINASE KINASE 20-RELATED"/>
    <property type="match status" value="1"/>
</dbReference>
<evidence type="ECO:0000256" key="4">
    <source>
        <dbReference type="ARBA" id="ARBA00022741"/>
    </source>
</evidence>
<keyword evidence="2" id="KW-0723">Serine/threonine-protein kinase</keyword>
<keyword evidence="3" id="KW-0808">Transferase</keyword>
<dbReference type="EMBL" id="BAAAQB010000025">
    <property type="protein sequence ID" value="GAA2133889.1"/>
    <property type="molecule type" value="Genomic_DNA"/>
</dbReference>
<name>A0ABP5KNN7_9MICC</name>
<keyword evidence="6 7" id="KW-0067">ATP-binding</keyword>
<dbReference type="SMART" id="SM00220">
    <property type="entry name" value="S_TKc"/>
    <property type="match status" value="1"/>
</dbReference>